<feature type="domain" description="Aerobactin siderophore biosynthesis IucA/IucC N-terminal" evidence="2">
    <location>
        <begin position="189"/>
        <end position="371"/>
    </location>
</feature>
<dbReference type="InterPro" id="IPR007310">
    <property type="entry name" value="Aerobactin_biosyn_IucA/IucC_N"/>
</dbReference>
<gene>
    <name evidence="3" type="ORF">ALECFALPRED_001708</name>
</gene>
<evidence type="ECO:0000259" key="2">
    <source>
        <dbReference type="Pfam" id="PF04183"/>
    </source>
</evidence>
<dbReference type="OrthoDB" id="2117718at2759"/>
<organism evidence="3 4">
    <name type="scientific">Alectoria fallacina</name>
    <dbReference type="NCBI Taxonomy" id="1903189"/>
    <lineage>
        <taxon>Eukaryota</taxon>
        <taxon>Fungi</taxon>
        <taxon>Dikarya</taxon>
        <taxon>Ascomycota</taxon>
        <taxon>Pezizomycotina</taxon>
        <taxon>Lecanoromycetes</taxon>
        <taxon>OSLEUM clade</taxon>
        <taxon>Lecanoromycetidae</taxon>
        <taxon>Lecanorales</taxon>
        <taxon>Lecanorineae</taxon>
        <taxon>Parmeliaceae</taxon>
        <taxon>Alectoria</taxon>
    </lineage>
</organism>
<comment type="caution">
    <text evidence="3">The sequence shown here is derived from an EMBL/GenBank/DDBJ whole genome shotgun (WGS) entry which is preliminary data.</text>
</comment>
<dbReference type="Pfam" id="PF04183">
    <property type="entry name" value="IucA_IucC"/>
    <property type="match status" value="1"/>
</dbReference>
<feature type="region of interest" description="Disordered" evidence="1">
    <location>
        <begin position="1"/>
        <end position="26"/>
    </location>
</feature>
<evidence type="ECO:0000313" key="3">
    <source>
        <dbReference type="EMBL" id="CAF9921079.1"/>
    </source>
</evidence>
<dbReference type="GO" id="GO:0019290">
    <property type="term" value="P:siderophore biosynthetic process"/>
    <property type="evidence" value="ECO:0007669"/>
    <property type="project" value="InterPro"/>
</dbReference>
<evidence type="ECO:0000313" key="4">
    <source>
        <dbReference type="Proteomes" id="UP000664203"/>
    </source>
</evidence>
<sequence>MSESAVQSMPSGSPHSAKGERPKAGRELSTLLAHRGSLGRIVALVANERLVNIVFRPTDQLYYISPLPSALTEEQVKKERFIISGSAPFHAQQVEPSGNVVPALMHESDIQLGAYCFQQQLVGDNHSSSSSWTDVDDNVTADCFVHVLCRWTGWDVKLTSVFEERIRCSAQYLADTYAENRPCPTRESDYITWEQAVVEANGHPLHKCRMPVDPRTQPTSGFDFKHADIAFMAVKRDMLATYGSLETELEPLLVMAGIDSTIAVDSSEIVIPVHEFQVGFLLSLPKAAGQLRLLPQKVGALAQSSTRSMTVPSLPGICVKLSLSLIIGGSLRVIESRSAFMAVRYWTAGMLDPNKVVGLQGTPIEILEEVACANGLGDHLAVEIRWDPYHSSRPPVNSDVGYAVAGALCEPAVIGQKGCVAETVFELTSLSKRLDFLRDLLMDTHGQNALLRFSRPTGQLLGFSARDWSGTRFNRSHFERTTGIVIDERMIEHEMPVPDLLDRGYFIFFVVHFCPLIIALDLHRLGPASFTSTDLLQGRASDKEAFDLAKGNGWAVIARELHNTLRVYETLEGEDAASTSARELSAAARTIWMDKPTWPLHCYISQRMRADWAHRSKSVSAPEILCPG</sequence>
<keyword evidence="4" id="KW-1185">Reference proteome</keyword>
<dbReference type="EMBL" id="CAJPDR010000142">
    <property type="protein sequence ID" value="CAF9921079.1"/>
    <property type="molecule type" value="Genomic_DNA"/>
</dbReference>
<feature type="compositionally biased region" description="Basic and acidic residues" evidence="1">
    <location>
        <begin position="17"/>
        <end position="26"/>
    </location>
</feature>
<dbReference type="AlphaFoldDB" id="A0A8H3FAQ9"/>
<feature type="compositionally biased region" description="Polar residues" evidence="1">
    <location>
        <begin position="1"/>
        <end position="14"/>
    </location>
</feature>
<dbReference type="InterPro" id="IPR037455">
    <property type="entry name" value="LucA/IucC-like"/>
</dbReference>
<dbReference type="PANTHER" id="PTHR34384">
    <property type="entry name" value="L-2,3-DIAMINOPROPANOATE--CITRATE LIGASE"/>
    <property type="match status" value="1"/>
</dbReference>
<protein>
    <recommendedName>
        <fullName evidence="2">Aerobactin siderophore biosynthesis IucA/IucC N-terminal domain-containing protein</fullName>
    </recommendedName>
</protein>
<name>A0A8H3FAQ9_9LECA</name>
<dbReference type="PANTHER" id="PTHR34384:SF5">
    <property type="entry name" value="L-2,3-DIAMINOPROPANOATE--CITRATE LIGASE"/>
    <property type="match status" value="1"/>
</dbReference>
<evidence type="ECO:0000256" key="1">
    <source>
        <dbReference type="SAM" id="MobiDB-lite"/>
    </source>
</evidence>
<proteinExistence type="predicted"/>
<accession>A0A8H3FAQ9</accession>
<reference evidence="3" key="1">
    <citation type="submission" date="2021-03" db="EMBL/GenBank/DDBJ databases">
        <authorList>
            <person name="Tagirdzhanova G."/>
        </authorList>
    </citation>
    <scope>NUCLEOTIDE SEQUENCE</scope>
</reference>
<dbReference type="Proteomes" id="UP000664203">
    <property type="component" value="Unassembled WGS sequence"/>
</dbReference>